<evidence type="ECO:0000256" key="1">
    <source>
        <dbReference type="SAM" id="Phobius"/>
    </source>
</evidence>
<dbReference type="AlphaFoldDB" id="A0A0P8BKI2"/>
<keyword evidence="5" id="KW-1185">Reference proteome</keyword>
<protein>
    <submittedName>
        <fullName evidence="2">Uncharacterized protein</fullName>
    </submittedName>
</protein>
<dbReference type="RefSeq" id="WP_074444486.1">
    <property type="nucleotide sequence ID" value="NZ_FMBM01000002.1"/>
</dbReference>
<evidence type="ECO:0000313" key="2">
    <source>
        <dbReference type="EMBL" id="KPQ10038.1"/>
    </source>
</evidence>
<keyword evidence="1" id="KW-0812">Transmembrane</keyword>
<dbReference type="Proteomes" id="UP000182800">
    <property type="component" value="Unassembled WGS sequence"/>
</dbReference>
<keyword evidence="1" id="KW-1133">Transmembrane helix</keyword>
<proteinExistence type="predicted"/>
<comment type="caution">
    <text evidence="2">The sequence shown here is derived from an EMBL/GenBank/DDBJ whole genome shotgun (WGS) entry which is preliminary data.</text>
</comment>
<gene>
    <name evidence="3" type="ORF">GA0071312_1540</name>
    <name evidence="2" type="ORF">HLUCCO17_12235</name>
</gene>
<evidence type="ECO:0000313" key="5">
    <source>
        <dbReference type="Proteomes" id="UP000182800"/>
    </source>
</evidence>
<dbReference type="Proteomes" id="UP000050497">
    <property type="component" value="Unassembled WGS sequence"/>
</dbReference>
<evidence type="ECO:0000313" key="3">
    <source>
        <dbReference type="EMBL" id="SCC80519.1"/>
    </source>
</evidence>
<dbReference type="EMBL" id="FMBM01000002">
    <property type="protein sequence ID" value="SCC80519.1"/>
    <property type="molecule type" value="Genomic_DNA"/>
</dbReference>
<name>A0A0P8BKI2_9HYPH</name>
<keyword evidence="1" id="KW-0472">Membrane</keyword>
<dbReference type="STRING" id="1653334.GA0071312_1540"/>
<reference evidence="3 5" key="2">
    <citation type="submission" date="2016-08" db="EMBL/GenBank/DDBJ databases">
        <authorList>
            <person name="Varghese N."/>
            <person name="Submissions Spin"/>
        </authorList>
    </citation>
    <scope>NUCLEOTIDE SEQUENCE [LARGE SCALE GENOMIC DNA]</scope>
    <source>
        <strain evidence="3 5">HL-109</strain>
    </source>
</reference>
<feature type="transmembrane region" description="Helical" evidence="1">
    <location>
        <begin position="47"/>
        <end position="71"/>
    </location>
</feature>
<dbReference type="EMBL" id="LJSX01000019">
    <property type="protein sequence ID" value="KPQ10038.1"/>
    <property type="molecule type" value="Genomic_DNA"/>
</dbReference>
<accession>A0A0P8BKI2</accession>
<reference evidence="2 4" key="1">
    <citation type="submission" date="2015-09" db="EMBL/GenBank/DDBJ databases">
        <title>Identification and resolution of microdiversity through metagenomic sequencing of parallel consortia.</title>
        <authorList>
            <person name="Nelson W.C."/>
            <person name="Romine M.F."/>
            <person name="Lindemann S.R."/>
        </authorList>
    </citation>
    <scope>NUCLEOTIDE SEQUENCE [LARGE SCALE GENOMIC DNA]</scope>
    <source>
        <strain evidence="2">HL-109</strain>
    </source>
</reference>
<organism evidence="2 4">
    <name type="scientific">Saliniramus fredricksonii</name>
    <dbReference type="NCBI Taxonomy" id="1653334"/>
    <lineage>
        <taxon>Bacteria</taxon>
        <taxon>Pseudomonadati</taxon>
        <taxon>Pseudomonadota</taxon>
        <taxon>Alphaproteobacteria</taxon>
        <taxon>Hyphomicrobiales</taxon>
        <taxon>Salinarimonadaceae</taxon>
        <taxon>Saliniramus</taxon>
    </lineage>
</organism>
<sequence>MAASQQISLDAEENRHAAALSPQPGCDYALRLAEAGRFNGAPRVSPVASGAAAGALAIGLCTLLATLAPLLG</sequence>
<evidence type="ECO:0000313" key="4">
    <source>
        <dbReference type="Proteomes" id="UP000050497"/>
    </source>
</evidence>